<feature type="compositionally biased region" description="Low complexity" evidence="7">
    <location>
        <begin position="33"/>
        <end position="53"/>
    </location>
</feature>
<keyword evidence="5" id="KW-0539">Nucleus</keyword>
<evidence type="ECO:0000259" key="8">
    <source>
        <dbReference type="PROSITE" id="PS50103"/>
    </source>
</evidence>
<keyword evidence="3 6" id="KW-0863">Zinc-finger</keyword>
<dbReference type="InterPro" id="IPR036855">
    <property type="entry name" value="Znf_CCCH_sf"/>
</dbReference>
<evidence type="ECO:0000256" key="5">
    <source>
        <dbReference type="ARBA" id="ARBA00023242"/>
    </source>
</evidence>
<keyword evidence="2 6" id="KW-0479">Metal-binding</keyword>
<evidence type="ECO:0000256" key="6">
    <source>
        <dbReference type="PROSITE-ProRule" id="PRU00723"/>
    </source>
</evidence>
<comment type="subcellular location">
    <subcellularLocation>
        <location evidence="1">Nucleus</location>
    </subcellularLocation>
</comment>
<evidence type="ECO:0000256" key="1">
    <source>
        <dbReference type="ARBA" id="ARBA00004123"/>
    </source>
</evidence>
<feature type="compositionally biased region" description="Polar residues" evidence="7">
    <location>
        <begin position="54"/>
        <end position="97"/>
    </location>
</feature>
<dbReference type="SMART" id="SM00356">
    <property type="entry name" value="ZnF_C3H1"/>
    <property type="match status" value="1"/>
</dbReference>
<reference evidence="9" key="1">
    <citation type="submission" date="2021-01" db="EMBL/GenBank/DDBJ databases">
        <authorList>
            <person name="Corre E."/>
            <person name="Pelletier E."/>
            <person name="Niang G."/>
            <person name="Scheremetjew M."/>
            <person name="Finn R."/>
            <person name="Kale V."/>
            <person name="Holt S."/>
            <person name="Cochrane G."/>
            <person name="Meng A."/>
            <person name="Brown T."/>
            <person name="Cohen L."/>
        </authorList>
    </citation>
    <scope>NUCLEOTIDE SEQUENCE</scope>
    <source>
        <strain evidence="9">CCMP3278</strain>
    </source>
</reference>
<dbReference type="GO" id="GO:0005634">
    <property type="term" value="C:nucleus"/>
    <property type="evidence" value="ECO:0007669"/>
    <property type="project" value="UniProtKB-SubCell"/>
</dbReference>
<evidence type="ECO:0000256" key="2">
    <source>
        <dbReference type="ARBA" id="ARBA00022723"/>
    </source>
</evidence>
<organism evidence="9">
    <name type="scientific">Timspurckia oligopyrenoides</name>
    <dbReference type="NCBI Taxonomy" id="708627"/>
    <lineage>
        <taxon>Eukaryota</taxon>
        <taxon>Rhodophyta</taxon>
        <taxon>Bangiophyceae</taxon>
        <taxon>Porphyridiales</taxon>
        <taxon>Porphyridiaceae</taxon>
        <taxon>Timspurckia</taxon>
    </lineage>
</organism>
<dbReference type="Gene3D" id="4.10.1000.10">
    <property type="entry name" value="Zinc finger, CCCH-type"/>
    <property type="match status" value="1"/>
</dbReference>
<dbReference type="PANTHER" id="PTHR46527">
    <property type="entry name" value="NUCLEOPORIN-LIKE PROTEIN 2"/>
    <property type="match status" value="1"/>
</dbReference>
<dbReference type="InterPro" id="IPR051767">
    <property type="entry name" value="Nucleoporin_NUP42"/>
</dbReference>
<evidence type="ECO:0000256" key="3">
    <source>
        <dbReference type="ARBA" id="ARBA00022771"/>
    </source>
</evidence>
<evidence type="ECO:0000313" key="9">
    <source>
        <dbReference type="EMBL" id="CAD8823411.1"/>
    </source>
</evidence>
<feature type="region of interest" description="Disordered" evidence="7">
    <location>
        <begin position="23"/>
        <end position="97"/>
    </location>
</feature>
<accession>A0A7S1EU21</accession>
<keyword evidence="4 6" id="KW-0862">Zinc</keyword>
<protein>
    <recommendedName>
        <fullName evidence="8">C3H1-type domain-containing protein</fullName>
    </recommendedName>
</protein>
<dbReference type="Pfam" id="PF18044">
    <property type="entry name" value="zf-CCCH_4"/>
    <property type="match status" value="1"/>
</dbReference>
<dbReference type="SUPFAM" id="SSF90229">
    <property type="entry name" value="CCCH zinc finger"/>
    <property type="match status" value="1"/>
</dbReference>
<dbReference type="InterPro" id="IPR000571">
    <property type="entry name" value="Znf_CCCH"/>
</dbReference>
<feature type="compositionally biased region" description="Polar residues" evidence="7">
    <location>
        <begin position="398"/>
        <end position="417"/>
    </location>
</feature>
<gene>
    <name evidence="9" type="ORF">TOLI1172_LOCUS7809</name>
</gene>
<feature type="region of interest" description="Disordered" evidence="7">
    <location>
        <begin position="398"/>
        <end position="449"/>
    </location>
</feature>
<dbReference type="GO" id="GO:0008270">
    <property type="term" value="F:zinc ion binding"/>
    <property type="evidence" value="ECO:0007669"/>
    <property type="project" value="UniProtKB-KW"/>
</dbReference>
<evidence type="ECO:0000256" key="4">
    <source>
        <dbReference type="ARBA" id="ARBA00022833"/>
    </source>
</evidence>
<dbReference type="PROSITE" id="PS50103">
    <property type="entry name" value="ZF_C3H1"/>
    <property type="match status" value="1"/>
</dbReference>
<evidence type="ECO:0000256" key="7">
    <source>
        <dbReference type="SAM" id="MobiDB-lite"/>
    </source>
</evidence>
<sequence length="449" mass="47905">MAVCRFYLKGNCKFGARCRYEHPSTGQNSQPNTTFGTSQSFFGGGQQPLFGGTNAPSPFGNTANSFFGSRLGTNINPQNNSSTFSNQKSTFQSNQNPFGSNQTTPTPFGTANIGQQISPFESNTQPRTNPFASNIQPKTSPFASNTQPKTNPFASNTQSITAPFQSPPTPGFGFHQNQQPSIIGSNPNPSGFNAFSSTAYASTSTQSGNNAVSTAFGGNASSGVDKGGGFGNAFREAVVRGQNSAGIQQQNQFVNVQRNANSSNQGAFSKELLAEDLVKSAPLWKLSCYGQEGAECVIKGDVSFEELRAEAYEQLKSGRVLSEIAVVEAERFQKHAASINALLGQPGTQKYPQVAQQSFGTSSFNHAQTMNQPFQSNPGFENGGTPFASTQPGVQVTASLSSPSQQVVNLQQSNKATPQLPDDIRKEFEADQFTPLKVPEMAPPSEYCH</sequence>
<feature type="zinc finger region" description="C3H1-type" evidence="6">
    <location>
        <begin position="1"/>
        <end position="25"/>
    </location>
</feature>
<dbReference type="InterPro" id="IPR041367">
    <property type="entry name" value="Znf-CCCH_4"/>
</dbReference>
<dbReference type="EMBL" id="HBFP01010845">
    <property type="protein sequence ID" value="CAD8823411.1"/>
    <property type="molecule type" value="Transcribed_RNA"/>
</dbReference>
<feature type="domain" description="C3H1-type" evidence="8">
    <location>
        <begin position="1"/>
        <end position="25"/>
    </location>
</feature>
<dbReference type="PANTHER" id="PTHR46527:SF1">
    <property type="entry name" value="NUCLEOPORIN NUP42"/>
    <property type="match status" value="1"/>
</dbReference>
<dbReference type="AlphaFoldDB" id="A0A7S1EU21"/>
<proteinExistence type="predicted"/>
<name>A0A7S1EU21_9RHOD</name>